<name>A0A9P0KSY0_ACAOB</name>
<comment type="caution">
    <text evidence="2">The sequence shown here is derived from an EMBL/GenBank/DDBJ whole genome shotgun (WGS) entry which is preliminary data.</text>
</comment>
<feature type="transmembrane region" description="Helical" evidence="1">
    <location>
        <begin position="24"/>
        <end position="45"/>
    </location>
</feature>
<dbReference type="Proteomes" id="UP001152888">
    <property type="component" value="Unassembled WGS sequence"/>
</dbReference>
<evidence type="ECO:0000256" key="1">
    <source>
        <dbReference type="SAM" id="Phobius"/>
    </source>
</evidence>
<accession>A0A9P0KSY0</accession>
<keyword evidence="3" id="KW-1185">Reference proteome</keyword>
<sequence>MASKCGHVPVYFGSLSASVPERGLGIFFNSLLNVSLKFFHFFLVFGHRYTISATRFLVQNFKICYFYNRTTS</sequence>
<dbReference type="AlphaFoldDB" id="A0A9P0KSY0"/>
<protein>
    <submittedName>
        <fullName evidence="2">Uncharacterized protein</fullName>
    </submittedName>
</protein>
<keyword evidence="1" id="KW-0472">Membrane</keyword>
<evidence type="ECO:0000313" key="2">
    <source>
        <dbReference type="EMBL" id="CAH1979832.1"/>
    </source>
</evidence>
<keyword evidence="1" id="KW-0812">Transmembrane</keyword>
<organism evidence="2 3">
    <name type="scientific">Acanthoscelides obtectus</name>
    <name type="common">Bean weevil</name>
    <name type="synonym">Bruchus obtectus</name>
    <dbReference type="NCBI Taxonomy" id="200917"/>
    <lineage>
        <taxon>Eukaryota</taxon>
        <taxon>Metazoa</taxon>
        <taxon>Ecdysozoa</taxon>
        <taxon>Arthropoda</taxon>
        <taxon>Hexapoda</taxon>
        <taxon>Insecta</taxon>
        <taxon>Pterygota</taxon>
        <taxon>Neoptera</taxon>
        <taxon>Endopterygota</taxon>
        <taxon>Coleoptera</taxon>
        <taxon>Polyphaga</taxon>
        <taxon>Cucujiformia</taxon>
        <taxon>Chrysomeloidea</taxon>
        <taxon>Chrysomelidae</taxon>
        <taxon>Bruchinae</taxon>
        <taxon>Bruchini</taxon>
        <taxon>Acanthoscelides</taxon>
    </lineage>
</organism>
<gene>
    <name evidence="2" type="ORF">ACAOBT_LOCUS13646</name>
</gene>
<evidence type="ECO:0000313" key="3">
    <source>
        <dbReference type="Proteomes" id="UP001152888"/>
    </source>
</evidence>
<keyword evidence="1" id="KW-1133">Transmembrane helix</keyword>
<dbReference type="EMBL" id="CAKOFQ010006884">
    <property type="protein sequence ID" value="CAH1979832.1"/>
    <property type="molecule type" value="Genomic_DNA"/>
</dbReference>
<proteinExistence type="predicted"/>
<reference evidence="2" key="1">
    <citation type="submission" date="2022-03" db="EMBL/GenBank/DDBJ databases">
        <authorList>
            <person name="Sayadi A."/>
        </authorList>
    </citation>
    <scope>NUCLEOTIDE SEQUENCE</scope>
</reference>